<reference evidence="1" key="1">
    <citation type="submission" date="2020-01" db="EMBL/GenBank/DDBJ databases">
        <authorList>
            <person name="Qin S."/>
        </authorList>
    </citation>
    <scope>NUCLEOTIDE SEQUENCE</scope>
    <source>
        <strain evidence="1">CVir17-16-YZ6g</strain>
        <plasmid evidence="1">p17-15-vir-like</plasmid>
    </source>
</reference>
<name>A0A8B0SWZ0_KLEPN</name>
<protein>
    <submittedName>
        <fullName evidence="1">Uncharacterized protein</fullName>
    </submittedName>
</protein>
<evidence type="ECO:0000313" key="1">
    <source>
        <dbReference type="EMBL" id="QTX14377.1"/>
    </source>
</evidence>
<geneLocation type="plasmid" evidence="1">
    <name>p17-15-vir-like</name>
</geneLocation>
<accession>A0A8B0SWZ0</accession>
<sequence length="44" mass="5085">MHITVLDYAYNSQHFYIPQSIQTDVKASYSACWSDPGISFWISL</sequence>
<dbReference type="AlphaFoldDB" id="A0A8B0SWZ0"/>
<dbReference type="EMBL" id="MN956836">
    <property type="protein sequence ID" value="QTX14377.1"/>
    <property type="molecule type" value="Genomic_DNA"/>
</dbReference>
<proteinExistence type="predicted"/>
<organism evidence="1">
    <name type="scientific">Klebsiella pneumoniae</name>
    <dbReference type="NCBI Taxonomy" id="573"/>
    <lineage>
        <taxon>Bacteria</taxon>
        <taxon>Pseudomonadati</taxon>
        <taxon>Pseudomonadota</taxon>
        <taxon>Gammaproteobacteria</taxon>
        <taxon>Enterobacterales</taxon>
        <taxon>Enterobacteriaceae</taxon>
        <taxon>Klebsiella/Raoultella group</taxon>
        <taxon>Klebsiella</taxon>
        <taxon>Klebsiella pneumoniae complex</taxon>
    </lineage>
</organism>
<keyword evidence="1" id="KW-0614">Plasmid</keyword>